<dbReference type="Proteomes" id="UP000001067">
    <property type="component" value="Unassembled WGS sequence"/>
</dbReference>
<dbReference type="AlphaFoldDB" id="E3RY26"/>
<sequence>MGLNTAFPLPPHLTNYGSRFSTLPLHKRSMAATMIESLANFVNSVFNRLVPFRLSSTHNNEELVKLSTKIDEFRKEVNEIRQSITKLEEAEVNHPNDNLMANSLKPPPTNLS</sequence>
<evidence type="ECO:0000313" key="4">
    <source>
        <dbReference type="Proteomes" id="UP000001067"/>
    </source>
</evidence>
<dbReference type="KEGG" id="pte:PTT_14382"/>
<proteinExistence type="predicted"/>
<feature type="region of interest" description="Disordered" evidence="2">
    <location>
        <begin position="92"/>
        <end position="112"/>
    </location>
</feature>
<name>E3RY26_PYRTT</name>
<feature type="coiled-coil region" evidence="1">
    <location>
        <begin position="63"/>
        <end position="90"/>
    </location>
</feature>
<dbReference type="HOGENOM" id="CLU_2147138_0_0_1"/>
<evidence type="ECO:0000313" key="3">
    <source>
        <dbReference type="EMBL" id="EFQ89371.1"/>
    </source>
</evidence>
<gene>
    <name evidence="3" type="ORF">PTT_14382</name>
</gene>
<evidence type="ECO:0000256" key="2">
    <source>
        <dbReference type="SAM" id="MobiDB-lite"/>
    </source>
</evidence>
<dbReference type="EMBL" id="GL535784">
    <property type="protein sequence ID" value="EFQ89371.1"/>
    <property type="molecule type" value="Genomic_DNA"/>
</dbReference>
<organism evidence="4">
    <name type="scientific">Pyrenophora teres f. teres (strain 0-1)</name>
    <name type="common">Barley net blotch fungus</name>
    <name type="synonym">Drechslera teres f. teres</name>
    <dbReference type="NCBI Taxonomy" id="861557"/>
    <lineage>
        <taxon>Eukaryota</taxon>
        <taxon>Fungi</taxon>
        <taxon>Dikarya</taxon>
        <taxon>Ascomycota</taxon>
        <taxon>Pezizomycotina</taxon>
        <taxon>Dothideomycetes</taxon>
        <taxon>Pleosporomycetidae</taxon>
        <taxon>Pleosporales</taxon>
        <taxon>Pleosporineae</taxon>
        <taxon>Pleosporaceae</taxon>
        <taxon>Pyrenophora</taxon>
    </lineage>
</organism>
<keyword evidence="1" id="KW-0175">Coiled coil</keyword>
<reference evidence="3 4" key="1">
    <citation type="journal article" date="2010" name="Genome Biol.">
        <title>A first genome assembly of the barley fungal pathogen Pyrenophora teres f. teres.</title>
        <authorList>
            <person name="Ellwood S.R."/>
            <person name="Liu Z."/>
            <person name="Syme R.A."/>
            <person name="Lai Z."/>
            <person name="Hane J.K."/>
            <person name="Keiper F."/>
            <person name="Moffat C.S."/>
            <person name="Oliver R.P."/>
            <person name="Friesen T.L."/>
        </authorList>
    </citation>
    <scope>NUCLEOTIDE SEQUENCE [LARGE SCALE GENOMIC DNA]</scope>
    <source>
        <strain evidence="3 4">0-1</strain>
    </source>
</reference>
<accession>E3RY26</accession>
<evidence type="ECO:0000256" key="1">
    <source>
        <dbReference type="SAM" id="Coils"/>
    </source>
</evidence>
<keyword evidence="4" id="KW-1185">Reference proteome</keyword>
<protein>
    <submittedName>
        <fullName evidence="3">Uncharacterized protein</fullName>
    </submittedName>
</protein>